<dbReference type="RefSeq" id="WP_211871888.1">
    <property type="nucleotide sequence ID" value="NZ_JAAEDI010000042.1"/>
</dbReference>
<dbReference type="InterPro" id="IPR037069">
    <property type="entry name" value="AcylCoA_DH/ox_N_sf"/>
</dbReference>
<dbReference type="InterPro" id="IPR046373">
    <property type="entry name" value="Acyl-CoA_Oxase/DH_mid-dom_sf"/>
</dbReference>
<evidence type="ECO:0000256" key="1">
    <source>
        <dbReference type="ARBA" id="ARBA00001974"/>
    </source>
</evidence>
<evidence type="ECO:0000259" key="8">
    <source>
        <dbReference type="Pfam" id="PF02770"/>
    </source>
</evidence>
<proteinExistence type="inferred from homology"/>
<evidence type="ECO:0000259" key="9">
    <source>
        <dbReference type="Pfam" id="PF02771"/>
    </source>
</evidence>
<dbReference type="SUPFAM" id="SSF56645">
    <property type="entry name" value="Acyl-CoA dehydrogenase NM domain-like"/>
    <property type="match status" value="1"/>
</dbReference>
<keyword evidence="4 6" id="KW-0274">FAD</keyword>
<dbReference type="Gene3D" id="1.20.140.10">
    <property type="entry name" value="Butyryl-CoA Dehydrogenase, subunit A, domain 3"/>
    <property type="match status" value="1"/>
</dbReference>
<reference evidence="11" key="1">
    <citation type="journal article" date="2021" name="Syst. Appl. Microbiol.">
        <title>Roseomonas hellenica sp. nov., isolated from roots of wild-growing Alkanna tinctoria.</title>
        <authorList>
            <person name="Rat A."/>
            <person name="Naranjo H.D."/>
            <person name="Lebbe L."/>
            <person name="Cnockaert M."/>
            <person name="Krigas N."/>
            <person name="Grigoriadou K."/>
            <person name="Maloupa E."/>
            <person name="Willems A."/>
        </authorList>
    </citation>
    <scope>NUCLEOTIDE SEQUENCE [LARGE SCALE GENOMIC DNA]</scope>
    <source>
        <strain evidence="11">LMG 31159</strain>
    </source>
</reference>
<evidence type="ECO:0000256" key="6">
    <source>
        <dbReference type="RuleBase" id="RU362125"/>
    </source>
</evidence>
<dbReference type="InterPro" id="IPR006089">
    <property type="entry name" value="Acyl-CoA_DH_CS"/>
</dbReference>
<keyword evidence="11" id="KW-1185">Reference proteome</keyword>
<dbReference type="InterPro" id="IPR009075">
    <property type="entry name" value="AcylCo_DH/oxidase_C"/>
</dbReference>
<dbReference type="Gene3D" id="1.10.540.10">
    <property type="entry name" value="Acyl-CoA dehydrogenase/oxidase, N-terminal domain"/>
    <property type="match status" value="1"/>
</dbReference>
<dbReference type="EMBL" id="JAAEDI010000042">
    <property type="protein sequence ID" value="MBR0653183.1"/>
    <property type="molecule type" value="Genomic_DNA"/>
</dbReference>
<evidence type="ECO:0000313" key="11">
    <source>
        <dbReference type="Proteomes" id="UP000698752"/>
    </source>
</evidence>
<feature type="domain" description="Acyl-CoA dehydrogenase/oxidase C-terminal" evidence="7">
    <location>
        <begin position="280"/>
        <end position="380"/>
    </location>
</feature>
<evidence type="ECO:0000256" key="3">
    <source>
        <dbReference type="ARBA" id="ARBA00022630"/>
    </source>
</evidence>
<evidence type="ECO:0000259" key="7">
    <source>
        <dbReference type="Pfam" id="PF00441"/>
    </source>
</evidence>
<comment type="cofactor">
    <cofactor evidence="1 6">
        <name>FAD</name>
        <dbReference type="ChEBI" id="CHEBI:57692"/>
    </cofactor>
</comment>
<keyword evidence="3 6" id="KW-0285">Flavoprotein</keyword>
<dbReference type="PROSITE" id="PS00072">
    <property type="entry name" value="ACYL_COA_DH_1"/>
    <property type="match status" value="1"/>
</dbReference>
<dbReference type="Pfam" id="PF02770">
    <property type="entry name" value="Acyl-CoA_dh_M"/>
    <property type="match status" value="1"/>
</dbReference>
<protein>
    <submittedName>
        <fullName evidence="10">Acyl-CoA dehydrogenase</fullName>
    </submittedName>
</protein>
<evidence type="ECO:0000256" key="2">
    <source>
        <dbReference type="ARBA" id="ARBA00009347"/>
    </source>
</evidence>
<dbReference type="PANTHER" id="PTHR43292:SF4">
    <property type="entry name" value="ACYL-COA DEHYDROGENASE FADE34"/>
    <property type="match status" value="1"/>
</dbReference>
<keyword evidence="5 6" id="KW-0560">Oxidoreductase</keyword>
<evidence type="ECO:0000256" key="5">
    <source>
        <dbReference type="ARBA" id="ARBA00023002"/>
    </source>
</evidence>
<dbReference type="Gene3D" id="2.40.110.10">
    <property type="entry name" value="Butyryl-CoA Dehydrogenase, subunit A, domain 2"/>
    <property type="match status" value="1"/>
</dbReference>
<organism evidence="10 11">
    <name type="scientific">Neoroseomonas terrae</name>
    <dbReference type="NCBI Taxonomy" id="424799"/>
    <lineage>
        <taxon>Bacteria</taxon>
        <taxon>Pseudomonadati</taxon>
        <taxon>Pseudomonadota</taxon>
        <taxon>Alphaproteobacteria</taxon>
        <taxon>Acetobacterales</taxon>
        <taxon>Acetobacteraceae</taxon>
        <taxon>Neoroseomonas</taxon>
    </lineage>
</organism>
<sequence>MDLLRFDAPPVSPEAEALRQEVRTFLRAELKPGLSRDRSGTLGGFNPEFSRKVGARGWLGMTYPKQYGGHERSMLERYVVLEEMLAAGAPINAHYVADRQSGPLLLRFGNEDQKHEVVPRIARGECYFCIGMSEPDSGSDLASVRTRAVETNGGWRVNGTKIWTSYAERSHYMILFCRSADADPKDRQAGFTQFLVDMKTPGLTINPIRNLAGDTNFNEVLFQDMLLPDSAVIGKAGNAWKQLTSELALERSGPDRFLAGFKLFRTLVGQLGPDPGERARLELGRHAAHMMVLRRMSRSVAAMLQQGQDPALQGAMVKDLGTTLEQSLPDMVRQLAPVEGDPEAEDELAAALADVTQNAPSYSIRGGTREILRSTIARGLGLRQ</sequence>
<gene>
    <name evidence="10" type="ORF">GXW78_26240</name>
</gene>
<accession>A0ABS5EQ89</accession>
<dbReference type="InterPro" id="IPR006091">
    <property type="entry name" value="Acyl-CoA_Oxase/DH_mid-dom"/>
</dbReference>
<dbReference type="InterPro" id="IPR013786">
    <property type="entry name" value="AcylCoA_DH/ox_N"/>
</dbReference>
<dbReference type="Pfam" id="PF02771">
    <property type="entry name" value="Acyl-CoA_dh_N"/>
    <property type="match status" value="1"/>
</dbReference>
<dbReference type="InterPro" id="IPR036250">
    <property type="entry name" value="AcylCo_DH-like_C"/>
</dbReference>
<feature type="domain" description="Acyl-CoA oxidase/dehydrogenase middle" evidence="8">
    <location>
        <begin position="129"/>
        <end position="224"/>
    </location>
</feature>
<comment type="caution">
    <text evidence="10">The sequence shown here is derived from an EMBL/GenBank/DDBJ whole genome shotgun (WGS) entry which is preliminary data.</text>
</comment>
<dbReference type="Pfam" id="PF00441">
    <property type="entry name" value="Acyl-CoA_dh_1"/>
    <property type="match status" value="1"/>
</dbReference>
<dbReference type="InterPro" id="IPR052161">
    <property type="entry name" value="Mycobact_Acyl-CoA_DH"/>
</dbReference>
<dbReference type="InterPro" id="IPR009100">
    <property type="entry name" value="AcylCoA_DH/oxidase_NM_dom_sf"/>
</dbReference>
<evidence type="ECO:0000256" key="4">
    <source>
        <dbReference type="ARBA" id="ARBA00022827"/>
    </source>
</evidence>
<dbReference type="SUPFAM" id="SSF47203">
    <property type="entry name" value="Acyl-CoA dehydrogenase C-terminal domain-like"/>
    <property type="match status" value="1"/>
</dbReference>
<feature type="domain" description="Acyl-CoA dehydrogenase/oxidase N-terminal" evidence="9">
    <location>
        <begin position="12"/>
        <end position="125"/>
    </location>
</feature>
<name>A0ABS5EQ89_9PROT</name>
<evidence type="ECO:0000313" key="10">
    <source>
        <dbReference type="EMBL" id="MBR0653183.1"/>
    </source>
</evidence>
<dbReference type="PANTHER" id="PTHR43292">
    <property type="entry name" value="ACYL-COA DEHYDROGENASE"/>
    <property type="match status" value="1"/>
</dbReference>
<dbReference type="Proteomes" id="UP000698752">
    <property type="component" value="Unassembled WGS sequence"/>
</dbReference>
<comment type="similarity">
    <text evidence="2 6">Belongs to the acyl-CoA dehydrogenase family.</text>
</comment>